<dbReference type="EMBL" id="JSYN01000001">
    <property type="protein sequence ID" value="KIA96936.1"/>
    <property type="molecule type" value="Genomic_DNA"/>
</dbReference>
<gene>
    <name evidence="8" type="ORF">OC25_00565</name>
</gene>
<reference evidence="8 9" key="1">
    <citation type="submission" date="2014-10" db="EMBL/GenBank/DDBJ databases">
        <title>Pedobacter Kyungheensis.</title>
        <authorList>
            <person name="Anderson B.M."/>
            <person name="Newman J.D."/>
        </authorList>
    </citation>
    <scope>NUCLEOTIDE SEQUENCE [LARGE SCALE GENOMIC DNA]</scope>
    <source>
        <strain evidence="8 9">KACC 16221</strain>
    </source>
</reference>
<dbReference type="GO" id="GO:0009279">
    <property type="term" value="C:cell outer membrane"/>
    <property type="evidence" value="ECO:0007669"/>
    <property type="project" value="UniProtKB-SubCell"/>
</dbReference>
<evidence type="ECO:0000256" key="2">
    <source>
        <dbReference type="ARBA" id="ARBA00006275"/>
    </source>
</evidence>
<keyword evidence="9" id="KW-1185">Reference proteome</keyword>
<sequence>MRNTYKKLSMIGLALVVISLASCKKLLEQEPKNSTYLEVYWKSAKDARNAIAGNYALLRNACTNKENRYYMYGDAIAKNYFTIQYTGDGLEGIQNGDFTFQYNLNSLANYTLYYKTIAMSNIVIANVTKMTNDQLKDVEDPQTFKNGIIGQALFIRALSYFMMVRVWGDVPLVTTAYDDPITAPQLPRTNKIAIMKQIEDDCHNAAKMLSWSYDNAGDAKVTANRGSVYALLAHLYLWRATMADVSTDVANLVDVNSADTTINTLIARGGYTQTDTTNYSSTFIGRSPEGIFELNMSENTLEGSSSSIGTRFLNTSYISYYNNTPRFYVVPRYLTDQYGSGTVTDIRYRKNFDLVTPDKPLCVKYSNVIYRNPGQKLDAYLSNNMIIFRLSDLKLLKAEIALYKGDAPTATNIINEFRTKYDPVPKKVAAGLSVSAVMDEYIKERGKEMFLEGHLFYDLLRTRRYGNIVDWLPVERFRREGFYWPVDPALFRENPNLKQTTYWLGKV</sequence>
<dbReference type="RefSeq" id="WP_039470635.1">
    <property type="nucleotide sequence ID" value="NZ_JSYN01000001.1"/>
</dbReference>
<dbReference type="Pfam" id="PF14322">
    <property type="entry name" value="SusD-like_3"/>
    <property type="match status" value="1"/>
</dbReference>
<dbReference type="AlphaFoldDB" id="A0A0C1DH14"/>
<evidence type="ECO:0000256" key="3">
    <source>
        <dbReference type="ARBA" id="ARBA00022729"/>
    </source>
</evidence>
<dbReference type="SUPFAM" id="SSF48452">
    <property type="entry name" value="TPR-like"/>
    <property type="match status" value="1"/>
</dbReference>
<evidence type="ECO:0000313" key="9">
    <source>
        <dbReference type="Proteomes" id="UP000031246"/>
    </source>
</evidence>
<proteinExistence type="inferred from homology"/>
<dbReference type="OrthoDB" id="9773740at2"/>
<protein>
    <submittedName>
        <fullName evidence="8">Uncharacterized protein</fullName>
    </submittedName>
</protein>
<evidence type="ECO:0000259" key="6">
    <source>
        <dbReference type="Pfam" id="PF07980"/>
    </source>
</evidence>
<dbReference type="InterPro" id="IPR012944">
    <property type="entry name" value="SusD_RagB_dom"/>
</dbReference>
<keyword evidence="3" id="KW-0732">Signal</keyword>
<comment type="similarity">
    <text evidence="2">Belongs to the SusD family.</text>
</comment>
<dbReference type="PROSITE" id="PS51257">
    <property type="entry name" value="PROKAR_LIPOPROTEIN"/>
    <property type="match status" value="1"/>
</dbReference>
<evidence type="ECO:0000256" key="1">
    <source>
        <dbReference type="ARBA" id="ARBA00004442"/>
    </source>
</evidence>
<dbReference type="InterPro" id="IPR033985">
    <property type="entry name" value="SusD-like_N"/>
</dbReference>
<organism evidence="8 9">
    <name type="scientific">Pedobacter kyungheensis</name>
    <dbReference type="NCBI Taxonomy" id="1069985"/>
    <lineage>
        <taxon>Bacteria</taxon>
        <taxon>Pseudomonadati</taxon>
        <taxon>Bacteroidota</taxon>
        <taxon>Sphingobacteriia</taxon>
        <taxon>Sphingobacteriales</taxon>
        <taxon>Sphingobacteriaceae</taxon>
        <taxon>Pedobacter</taxon>
    </lineage>
</organism>
<evidence type="ECO:0000256" key="5">
    <source>
        <dbReference type="ARBA" id="ARBA00023237"/>
    </source>
</evidence>
<feature type="domain" description="RagB/SusD" evidence="6">
    <location>
        <begin position="356"/>
        <end position="462"/>
    </location>
</feature>
<dbReference type="InterPro" id="IPR011990">
    <property type="entry name" value="TPR-like_helical_dom_sf"/>
</dbReference>
<name>A0A0C1DH14_9SPHI</name>
<feature type="domain" description="SusD-like N-terminal" evidence="7">
    <location>
        <begin position="101"/>
        <end position="237"/>
    </location>
</feature>
<keyword evidence="4" id="KW-0472">Membrane</keyword>
<comment type="caution">
    <text evidence="8">The sequence shown here is derived from an EMBL/GenBank/DDBJ whole genome shotgun (WGS) entry which is preliminary data.</text>
</comment>
<comment type="subcellular location">
    <subcellularLocation>
        <location evidence="1">Cell outer membrane</location>
    </subcellularLocation>
</comment>
<keyword evidence="5" id="KW-0998">Cell outer membrane</keyword>
<evidence type="ECO:0000313" key="8">
    <source>
        <dbReference type="EMBL" id="KIA96936.1"/>
    </source>
</evidence>
<evidence type="ECO:0000259" key="7">
    <source>
        <dbReference type="Pfam" id="PF14322"/>
    </source>
</evidence>
<evidence type="ECO:0000256" key="4">
    <source>
        <dbReference type="ARBA" id="ARBA00023136"/>
    </source>
</evidence>
<accession>A0A0C1DH14</accession>
<dbReference type="Gene3D" id="1.25.40.390">
    <property type="match status" value="1"/>
</dbReference>
<dbReference type="Proteomes" id="UP000031246">
    <property type="component" value="Unassembled WGS sequence"/>
</dbReference>
<dbReference type="Pfam" id="PF07980">
    <property type="entry name" value="SusD_RagB"/>
    <property type="match status" value="1"/>
</dbReference>